<reference evidence="2 3" key="1">
    <citation type="journal article" date="2015" name="Sci. Rep.">
        <title>Chromosome-level genome map provides insights into diverse defense mechanisms in the medicinal fungus Ganoderma sinense.</title>
        <authorList>
            <person name="Zhu Y."/>
            <person name="Xu J."/>
            <person name="Sun C."/>
            <person name="Zhou S."/>
            <person name="Xu H."/>
            <person name="Nelson D.R."/>
            <person name="Qian J."/>
            <person name="Song J."/>
            <person name="Luo H."/>
            <person name="Xiang L."/>
            <person name="Li Y."/>
            <person name="Xu Z."/>
            <person name="Ji A."/>
            <person name="Wang L."/>
            <person name="Lu S."/>
            <person name="Hayward A."/>
            <person name="Sun W."/>
            <person name="Li X."/>
            <person name="Schwartz D.C."/>
            <person name="Wang Y."/>
            <person name="Chen S."/>
        </authorList>
    </citation>
    <scope>NUCLEOTIDE SEQUENCE [LARGE SCALE GENOMIC DNA]</scope>
    <source>
        <strain evidence="2 3">ZZ0214-1</strain>
    </source>
</reference>
<dbReference type="STRING" id="1077348.A0A2G8RUD5"/>
<evidence type="ECO:0000256" key="1">
    <source>
        <dbReference type="SAM" id="SignalP"/>
    </source>
</evidence>
<dbReference type="Proteomes" id="UP000230002">
    <property type="component" value="Unassembled WGS sequence"/>
</dbReference>
<evidence type="ECO:0008006" key="4">
    <source>
        <dbReference type="Google" id="ProtNLM"/>
    </source>
</evidence>
<keyword evidence="1" id="KW-0732">Signal</keyword>
<feature type="chain" id="PRO_5013647908" description="Glycosyltransferase 2-like domain-containing protein" evidence="1">
    <location>
        <begin position="20"/>
        <end position="810"/>
    </location>
</feature>
<dbReference type="OrthoDB" id="2020070at2759"/>
<organism evidence="2 3">
    <name type="scientific">Ganoderma sinense ZZ0214-1</name>
    <dbReference type="NCBI Taxonomy" id="1077348"/>
    <lineage>
        <taxon>Eukaryota</taxon>
        <taxon>Fungi</taxon>
        <taxon>Dikarya</taxon>
        <taxon>Basidiomycota</taxon>
        <taxon>Agaricomycotina</taxon>
        <taxon>Agaricomycetes</taxon>
        <taxon>Polyporales</taxon>
        <taxon>Polyporaceae</taxon>
        <taxon>Ganoderma</taxon>
    </lineage>
</organism>
<comment type="caution">
    <text evidence="2">The sequence shown here is derived from an EMBL/GenBank/DDBJ whole genome shotgun (WGS) entry which is preliminary data.</text>
</comment>
<name>A0A2G8RUD5_9APHY</name>
<evidence type="ECO:0000313" key="2">
    <source>
        <dbReference type="EMBL" id="PIL24948.1"/>
    </source>
</evidence>
<keyword evidence="3" id="KW-1185">Reference proteome</keyword>
<dbReference type="PANTHER" id="PTHR33604">
    <property type="entry name" value="OSJNBA0004B13.7 PROTEIN"/>
    <property type="match status" value="1"/>
</dbReference>
<accession>A0A2G8RUD5</accession>
<feature type="signal peptide" evidence="1">
    <location>
        <begin position="1"/>
        <end position="19"/>
    </location>
</feature>
<proteinExistence type="predicted"/>
<dbReference type="InterPro" id="IPR029044">
    <property type="entry name" value="Nucleotide-diphossugar_trans"/>
</dbReference>
<dbReference type="EMBL" id="AYKW01000056">
    <property type="protein sequence ID" value="PIL24948.1"/>
    <property type="molecule type" value="Genomic_DNA"/>
</dbReference>
<dbReference type="SUPFAM" id="SSF53448">
    <property type="entry name" value="Nucleotide-diphospho-sugar transferases"/>
    <property type="match status" value="1"/>
</dbReference>
<protein>
    <recommendedName>
        <fullName evidence="4">Glycosyltransferase 2-like domain-containing protein</fullName>
    </recommendedName>
</protein>
<dbReference type="AlphaFoldDB" id="A0A2G8RUD5"/>
<evidence type="ECO:0000313" key="3">
    <source>
        <dbReference type="Proteomes" id="UP000230002"/>
    </source>
</evidence>
<gene>
    <name evidence="2" type="ORF">GSI_12835</name>
</gene>
<sequence>MLSSILVFCLSIWLIRVLFFPHDDPKPEVDTLTPQPQPLPANGHGIAHPWVLHAGQPAVMNNTPHVPPSLSTDNSRSSGNLSLTAILPVTSQSVTDLHYRLRSLLGTSASLSHVVLLSSQSLHAKIRHVLRTILSEEDENEVVISVSQWPERLALGEALIQAAGQAGTDWVLLADEEGLEHFNAETRNILLLNTPPRISSPTGPRGVDSDLTCLTPSLTSQRAAYLVPPLVLPVSLLPPIKSIDLDKPWPALGNYVSRSGSTSSGGQVIGSSNGSLEWCTTYVPNSRPVTPLLVDYSAELSVLVAQDTNATSSNETGSFLLVAHAPEAGYLVPLVCELVQQGHYATFLVLEGTGHSIPLSGLASYSEECRAVIHHVPTSSYAEDMQHELINYVPRDLDVLISALQEDKPVFQLVAHLAENATQGLLSMVRIPKEDLPYCDWLSAVDLEGWKNWHSAQIELSVITDNRPQSLERLLTSLTNARYFGDQVNMRINIEQTADPETLRIVTQYRWGHGSVFPHHRIVHAGLMTAVVESWYPKNNDTYGLLLEDDVEVSPLFYAWAKLSLLRYRYGKAENRRPNLFGISLYQQRNVELHPDGRRLFDASSTLKTAGLAHANTPYLSQVPCSWGALYFPEHWREFHGYLSMRLNASVWPPPPEDIVVPDVRSNRWTRSWKRYFIELVFLRGYVMLYPNYAGYTSLSTNHLEIGSHVHDIPVETYLRKKKLFNVPLMPLPRASTGDAASAALPSTGLLELPDARLPSWDALPMLDLLGAISNETTILQHGRDRRTELTGCDGIPTRANDVRELLCIH</sequence>
<dbReference type="Gene3D" id="3.90.550.10">
    <property type="entry name" value="Spore Coat Polysaccharide Biosynthesis Protein SpsA, Chain A"/>
    <property type="match status" value="1"/>
</dbReference>
<dbReference type="PANTHER" id="PTHR33604:SF3">
    <property type="entry name" value="OSJNBA0004B13.7 PROTEIN"/>
    <property type="match status" value="1"/>
</dbReference>